<dbReference type="EMBL" id="BROD01000001">
    <property type="protein sequence ID" value="GKX67714.1"/>
    <property type="molecule type" value="Genomic_DNA"/>
</dbReference>
<evidence type="ECO:0000313" key="2">
    <source>
        <dbReference type="Proteomes" id="UP001058074"/>
    </source>
</evidence>
<name>A0ACB5RFD0_9CLOT</name>
<reference evidence="1" key="1">
    <citation type="journal article" date="2025" name="Int. J. Syst. Evol. Microbiol.">
        <title>Inconstantimicrobium mannanitabidum sp. nov., a novel member of the family Clostridiaceae isolated from anoxic soil under the treatment of reductive soil disinfestation.</title>
        <authorList>
            <person name="Ueki A."/>
            <person name="Tonouchi A."/>
            <person name="Honma S."/>
            <person name="Kaku N."/>
            <person name="Ueki K."/>
        </authorList>
    </citation>
    <scope>NUCLEOTIDE SEQUENCE</scope>
    <source>
        <strain evidence="1">TW13</strain>
    </source>
</reference>
<keyword evidence="2" id="KW-1185">Reference proteome</keyword>
<comment type="caution">
    <text evidence="1">The sequence shown here is derived from an EMBL/GenBank/DDBJ whole genome shotgun (WGS) entry which is preliminary data.</text>
</comment>
<sequence length="340" mass="39866">MWTNKLDLFSTNQCNEEFKEIYIKDCLNYYYDFFKSAKNITKCPHCGSINIIKYGYTKSGSNMYKRHLCKCCDKTFSEVTTSPLSYSKKDIHVWIQYLGCMAKGMTLKAISEELKINIKTAFAWRHKILSSIENKVMTSELSHHVQVDDFMMRKNLKGNKKIFLETKKIRLKYSRFEAPMNERIRVISCIDDSENIVLRGIDNSVVNYEDARKFLSPLVKPKSILCTARNFSYISFAKKNRFRIELERSKRYKTKTGEYLDNKTARNNGFNFIRYTEKFMGIATKYVNYYLNLYVWDIKNKATQFCVAVKQLFINLLNSNKVLRTVDFKNVTLDGVVVSG</sequence>
<dbReference type="Proteomes" id="UP001058074">
    <property type="component" value="Unassembled WGS sequence"/>
</dbReference>
<gene>
    <name evidence="1" type="ORF">rsdtw13_29720</name>
</gene>
<protein>
    <submittedName>
        <fullName evidence="1">Transposase</fullName>
    </submittedName>
</protein>
<proteinExistence type="predicted"/>
<evidence type="ECO:0000313" key="1">
    <source>
        <dbReference type="EMBL" id="GKX67714.1"/>
    </source>
</evidence>
<accession>A0ACB5RFD0</accession>
<organism evidence="1 2">
    <name type="scientific">Inconstantimicrobium mannanitabidum</name>
    <dbReference type="NCBI Taxonomy" id="1604901"/>
    <lineage>
        <taxon>Bacteria</taxon>
        <taxon>Bacillati</taxon>
        <taxon>Bacillota</taxon>
        <taxon>Clostridia</taxon>
        <taxon>Eubacteriales</taxon>
        <taxon>Clostridiaceae</taxon>
        <taxon>Inconstantimicrobium</taxon>
    </lineage>
</organism>